<proteinExistence type="predicted"/>
<evidence type="ECO:0000313" key="3">
    <source>
        <dbReference type="Proteomes" id="UP000027980"/>
    </source>
</evidence>
<dbReference type="AlphaFoldDB" id="A0A075LK92"/>
<dbReference type="OrthoDB" id="1957909at2"/>
<keyword evidence="1" id="KW-0175">Coiled coil</keyword>
<dbReference type="InterPro" id="IPR014198">
    <property type="entry name" value="Spore_III_AB"/>
</dbReference>
<dbReference type="Pfam" id="PF09548">
    <property type="entry name" value="Spore_III_AB"/>
    <property type="match status" value="1"/>
</dbReference>
<dbReference type="HOGENOM" id="CLU_120887_1_1_9"/>
<evidence type="ECO:0000256" key="1">
    <source>
        <dbReference type="SAM" id="Coils"/>
    </source>
</evidence>
<dbReference type="KEGG" id="tap:GZ22_09030"/>
<evidence type="ECO:0000313" key="2">
    <source>
        <dbReference type="EMBL" id="AIF66769.1"/>
    </source>
</evidence>
<gene>
    <name evidence="2" type="ORF">GZ22_09030</name>
</gene>
<reference evidence="2 3" key="1">
    <citation type="submission" date="2014-07" db="EMBL/GenBank/DDBJ databases">
        <title>Complete genome sequence of a moderately halophilic bacterium Terribacillus aidingensis MP602, isolated from Cryptomeria fortunei in Tianmu mountain in China.</title>
        <authorList>
            <person name="Wang Y."/>
            <person name="Lu P."/>
            <person name="Zhang L."/>
        </authorList>
    </citation>
    <scope>NUCLEOTIDE SEQUENCE [LARGE SCALE GENOMIC DNA]</scope>
    <source>
        <strain evidence="2 3">MP602</strain>
    </source>
</reference>
<dbReference type="PIRSF" id="PIRSF021435">
    <property type="entry name" value="SpoIIIAB"/>
    <property type="match status" value="1"/>
</dbReference>
<dbReference type="RefSeq" id="WP_038561224.1">
    <property type="nucleotide sequence ID" value="NZ_CP008876.1"/>
</dbReference>
<accession>A0A075LK92</accession>
<evidence type="ECO:0008006" key="4">
    <source>
        <dbReference type="Google" id="ProtNLM"/>
    </source>
</evidence>
<dbReference type="EMBL" id="CP008876">
    <property type="protein sequence ID" value="AIF66769.1"/>
    <property type="molecule type" value="Genomic_DNA"/>
</dbReference>
<protein>
    <recommendedName>
        <fullName evidence="4">Stage III sporulation protein SpoAB</fullName>
    </recommendedName>
</protein>
<dbReference type="Proteomes" id="UP000027980">
    <property type="component" value="Chromosome"/>
</dbReference>
<sequence>MKWVGAILVLIAATWVGFDLSRRLQQRPKQIRQLISSLQVMEAEILYSQTSIIETSDNLAKQVPQPAAAFFQSLSDKLLLHPVDLYDCWEETTEAWIDTTALKTSEKDVWLQFGRTLGQHDFEQQQKHIQLAKTHLERELEESEEANQRYGKMIRNLGFLTGLLIVLLLI</sequence>
<name>A0A075LK92_9BACI</name>
<organism evidence="2 3">
    <name type="scientific">Terribacillus saccharophilus</name>
    <dbReference type="NCBI Taxonomy" id="361277"/>
    <lineage>
        <taxon>Bacteria</taxon>
        <taxon>Bacillati</taxon>
        <taxon>Bacillota</taxon>
        <taxon>Bacilli</taxon>
        <taxon>Bacillales</taxon>
        <taxon>Bacillaceae</taxon>
        <taxon>Terribacillus</taxon>
    </lineage>
</organism>
<dbReference type="GeneID" id="34220731"/>
<feature type="coiled-coil region" evidence="1">
    <location>
        <begin position="126"/>
        <end position="156"/>
    </location>
</feature>
<dbReference type="NCBIfam" id="TIGR02833">
    <property type="entry name" value="spore_III_AB"/>
    <property type="match status" value="1"/>
</dbReference>